<name>A0ABS6V9R1_9GAMM</name>
<keyword evidence="2" id="KW-1185">Reference proteome</keyword>
<reference evidence="1 2" key="1">
    <citation type="submission" date="2021-07" db="EMBL/GenBank/DDBJ databases">
        <title>A novel phosphonate cluster across the Pantoea species complex is important for pathogenicity in onion.</title>
        <authorList>
            <person name="Zhao M."/>
            <person name="Stice S."/>
            <person name="Shin G.Y."/>
            <person name="Coutinho T."/>
            <person name="Gitaitis R."/>
            <person name="Kvitko B."/>
            <person name="Dutta B."/>
        </authorList>
    </citation>
    <scope>NUCLEOTIDE SEQUENCE [LARGE SCALE GENOMIC DNA]</scope>
    <source>
        <strain evidence="1 2">BD 382</strain>
    </source>
</reference>
<evidence type="ECO:0000313" key="1">
    <source>
        <dbReference type="EMBL" id="MBW1255617.1"/>
    </source>
</evidence>
<organism evidence="1 2">
    <name type="scientific">Pantoea allii</name>
    <dbReference type="NCBI Taxonomy" id="574096"/>
    <lineage>
        <taxon>Bacteria</taxon>
        <taxon>Pseudomonadati</taxon>
        <taxon>Pseudomonadota</taxon>
        <taxon>Gammaproteobacteria</taxon>
        <taxon>Enterobacterales</taxon>
        <taxon>Erwiniaceae</taxon>
        <taxon>Pantoea</taxon>
    </lineage>
</organism>
<accession>A0ABS6V9R1</accession>
<dbReference type="Proteomes" id="UP001197236">
    <property type="component" value="Unassembled WGS sequence"/>
</dbReference>
<evidence type="ECO:0000313" key="2">
    <source>
        <dbReference type="Proteomes" id="UP001197236"/>
    </source>
</evidence>
<dbReference type="RefSeq" id="WP_218994409.1">
    <property type="nucleotide sequence ID" value="NZ_CP193920.1"/>
</dbReference>
<proteinExistence type="predicted"/>
<sequence length="99" mass="11527">MGLEGLSQKIYDILMSSSYANEAEEINNLMSKVLTLNEIDPVRFSAIESLLSRCHPRWLGDYYVKNVSYAEWISLITQFKTKLLQLKLKQTAKIKYKKH</sequence>
<gene>
    <name evidence="1" type="ORF">KYI95_00085</name>
</gene>
<comment type="caution">
    <text evidence="1">The sequence shown here is derived from an EMBL/GenBank/DDBJ whole genome shotgun (WGS) entry which is preliminary data.</text>
</comment>
<protein>
    <submittedName>
        <fullName evidence="1">Uncharacterized protein</fullName>
    </submittedName>
</protein>
<dbReference type="EMBL" id="JAHVXZ010000001">
    <property type="protein sequence ID" value="MBW1255617.1"/>
    <property type="molecule type" value="Genomic_DNA"/>
</dbReference>